<evidence type="ECO:0000256" key="4">
    <source>
        <dbReference type="ARBA" id="ARBA00023002"/>
    </source>
</evidence>
<dbReference type="SUPFAM" id="SSF50129">
    <property type="entry name" value="GroES-like"/>
    <property type="match status" value="1"/>
</dbReference>
<dbReference type="InterPro" id="IPR013154">
    <property type="entry name" value="ADH-like_N"/>
</dbReference>
<dbReference type="PANTHER" id="PTHR43189:SF2">
    <property type="entry name" value="GLUCOSE 1-DEHYDROGENASE"/>
    <property type="match status" value="1"/>
</dbReference>
<evidence type="ECO:0000259" key="6">
    <source>
        <dbReference type="Pfam" id="PF16912"/>
    </source>
</evidence>
<keyword evidence="3" id="KW-0862">Zinc</keyword>
<feature type="domain" description="Glucose dehydrogenase C-terminal" evidence="6">
    <location>
        <begin position="145"/>
        <end position="364"/>
    </location>
</feature>
<accession>A0A953LY06</accession>
<sequence length="369" mass="40128">MKALALYPGAKEVTLVDRPEPSRTSPDEVRLQVLQVGICGTDREEVSGGRARPPEGRQNLVIGHEMFGRVVETGEAVTRVKPGDYAVFTVRRGCGRCMPCMMNRSDMCETGGYSERGIMGLDGYQTEFVVDKEVHLIPVPPDLKETGVLTEPLSIVEKAIQGAVQVQTARLPHSQASPDWLYGRRCLVAGLGPIGLLAALALRLRGAEVFGMDVVDRETARPRWLAEIGGTYVDGRLLRPDTVADALGPMELVFEAAGIASLAFNLLDALAINGVYVLTGVPEGSRSVQIPGEELMRRLVMNNQIMMGSVNAAPGHFRMAVQDLSVASLRWGKAVERLITHRLDPAGSAEIFHTHKDDEIKVVIRWDGA</sequence>
<evidence type="ECO:0000313" key="8">
    <source>
        <dbReference type="Proteomes" id="UP000705867"/>
    </source>
</evidence>
<keyword evidence="2" id="KW-0479">Metal-binding</keyword>
<dbReference type="Proteomes" id="UP000705867">
    <property type="component" value="Unassembled WGS sequence"/>
</dbReference>
<organism evidence="7 8">
    <name type="scientific">Candidatus Nitrobium versatile</name>
    <dbReference type="NCBI Taxonomy" id="2884831"/>
    <lineage>
        <taxon>Bacteria</taxon>
        <taxon>Pseudomonadati</taxon>
        <taxon>Nitrospirota</taxon>
        <taxon>Nitrospiria</taxon>
        <taxon>Nitrospirales</taxon>
        <taxon>Nitrospiraceae</taxon>
        <taxon>Candidatus Nitrobium</taxon>
    </lineage>
</organism>
<dbReference type="SUPFAM" id="SSF51735">
    <property type="entry name" value="NAD(P)-binding Rossmann-fold domains"/>
    <property type="match status" value="1"/>
</dbReference>
<protein>
    <submittedName>
        <fullName evidence="7">Glucose 1-dehydrogenase</fullName>
    </submittedName>
</protein>
<dbReference type="AlphaFoldDB" id="A0A953LY06"/>
<proteinExistence type="predicted"/>
<dbReference type="GO" id="GO:0016491">
    <property type="term" value="F:oxidoreductase activity"/>
    <property type="evidence" value="ECO:0007669"/>
    <property type="project" value="UniProtKB-KW"/>
</dbReference>
<dbReference type="PANTHER" id="PTHR43189">
    <property type="entry name" value="ZINC-TYPE ALCOHOL DEHYDROGENASE-LIKE PROTEIN C1198.01-RELATED"/>
    <property type="match status" value="1"/>
</dbReference>
<evidence type="ECO:0000256" key="2">
    <source>
        <dbReference type="ARBA" id="ARBA00022723"/>
    </source>
</evidence>
<feature type="domain" description="Alcohol dehydrogenase-like N-terminal" evidence="5">
    <location>
        <begin position="26"/>
        <end position="140"/>
    </location>
</feature>
<dbReference type="Gene3D" id="3.90.180.10">
    <property type="entry name" value="Medium-chain alcohol dehydrogenases, catalytic domain"/>
    <property type="match status" value="1"/>
</dbReference>
<keyword evidence="4" id="KW-0560">Oxidoreductase</keyword>
<reference evidence="7" key="2">
    <citation type="submission" date="2021-08" db="EMBL/GenBank/DDBJ databases">
        <authorList>
            <person name="Dalcin Martins P."/>
        </authorList>
    </citation>
    <scope>NUCLEOTIDE SEQUENCE</scope>
    <source>
        <strain evidence="7">MAG_39</strain>
    </source>
</reference>
<gene>
    <name evidence="7" type="ORF">K8I29_15060</name>
</gene>
<comment type="caution">
    <text evidence="7">The sequence shown here is derived from an EMBL/GenBank/DDBJ whole genome shotgun (WGS) entry which is preliminary data.</text>
</comment>
<dbReference type="Pfam" id="PF16912">
    <property type="entry name" value="Glu_dehyd_C"/>
    <property type="match status" value="1"/>
</dbReference>
<evidence type="ECO:0000313" key="7">
    <source>
        <dbReference type="EMBL" id="MBZ0157516.1"/>
    </source>
</evidence>
<dbReference type="Pfam" id="PF08240">
    <property type="entry name" value="ADH_N"/>
    <property type="match status" value="1"/>
</dbReference>
<reference evidence="7" key="1">
    <citation type="journal article" date="2021" name="bioRxiv">
        <title>Unraveling nitrogen, sulfur and carbon metabolic pathways and microbial community transcriptional responses to substrate deprivation and toxicity stresses in a bioreactor mimicking anoxic brackish coastal sediment conditions.</title>
        <authorList>
            <person name="Martins P.D."/>
            <person name="Echeveste M.J."/>
            <person name="Arshad A."/>
            <person name="Kurth J."/>
            <person name="Ouboter H."/>
            <person name="Jetten M.S.M."/>
            <person name="Welte C.U."/>
        </authorList>
    </citation>
    <scope>NUCLEOTIDE SEQUENCE</scope>
    <source>
        <strain evidence="7">MAG_39</strain>
    </source>
</reference>
<dbReference type="Gene3D" id="3.40.50.720">
    <property type="entry name" value="NAD(P)-binding Rossmann-like Domain"/>
    <property type="match status" value="1"/>
</dbReference>
<evidence type="ECO:0000259" key="5">
    <source>
        <dbReference type="Pfam" id="PF08240"/>
    </source>
</evidence>
<dbReference type="GO" id="GO:0008270">
    <property type="term" value="F:zinc ion binding"/>
    <property type="evidence" value="ECO:0007669"/>
    <property type="project" value="InterPro"/>
</dbReference>
<evidence type="ECO:0000256" key="1">
    <source>
        <dbReference type="ARBA" id="ARBA00001947"/>
    </source>
</evidence>
<dbReference type="InterPro" id="IPR036291">
    <property type="entry name" value="NAD(P)-bd_dom_sf"/>
</dbReference>
<evidence type="ECO:0000256" key="3">
    <source>
        <dbReference type="ARBA" id="ARBA00022833"/>
    </source>
</evidence>
<dbReference type="PROSITE" id="PS00059">
    <property type="entry name" value="ADH_ZINC"/>
    <property type="match status" value="1"/>
</dbReference>
<comment type="cofactor">
    <cofactor evidence="1">
        <name>Zn(2+)</name>
        <dbReference type="ChEBI" id="CHEBI:29105"/>
    </cofactor>
</comment>
<dbReference type="InterPro" id="IPR011032">
    <property type="entry name" value="GroES-like_sf"/>
</dbReference>
<dbReference type="EMBL" id="JAIOIV010000119">
    <property type="protein sequence ID" value="MBZ0157516.1"/>
    <property type="molecule type" value="Genomic_DNA"/>
</dbReference>
<name>A0A953LY06_9BACT</name>
<dbReference type="InterPro" id="IPR002328">
    <property type="entry name" value="ADH_Zn_CS"/>
</dbReference>
<dbReference type="CDD" id="cd08230">
    <property type="entry name" value="glucose_DH"/>
    <property type="match status" value="1"/>
</dbReference>
<dbReference type="InterPro" id="IPR031640">
    <property type="entry name" value="Glu_dehyd_C"/>
</dbReference>